<dbReference type="PROSITE" id="PS51766">
    <property type="entry name" value="DOCKERIN"/>
    <property type="match status" value="1"/>
</dbReference>
<evidence type="ECO:0000259" key="2">
    <source>
        <dbReference type="PROSITE" id="PS51766"/>
    </source>
</evidence>
<proteinExistence type="predicted"/>
<feature type="signal peptide" evidence="1">
    <location>
        <begin position="1"/>
        <end position="22"/>
    </location>
</feature>
<comment type="caution">
    <text evidence="3">The sequence shown here is derived from an EMBL/GenBank/DDBJ whole genome shotgun (WGS) entry which is preliminary data.</text>
</comment>
<reference evidence="3" key="2">
    <citation type="journal article" date="2021" name="PeerJ">
        <title>Extensive microbial diversity within the chicken gut microbiome revealed by metagenomics and culture.</title>
        <authorList>
            <person name="Gilroy R."/>
            <person name="Ravi A."/>
            <person name="Getino M."/>
            <person name="Pursley I."/>
            <person name="Horton D.L."/>
            <person name="Alikhan N.F."/>
            <person name="Baker D."/>
            <person name="Gharbi K."/>
            <person name="Hall N."/>
            <person name="Watson M."/>
            <person name="Adriaenssens E.M."/>
            <person name="Foster-Nyarko E."/>
            <person name="Jarju S."/>
            <person name="Secka A."/>
            <person name="Antonio M."/>
            <person name="Oren A."/>
            <person name="Chaudhuri R.R."/>
            <person name="La Ragione R."/>
            <person name="Hildebrand F."/>
            <person name="Pallen M.J."/>
        </authorList>
    </citation>
    <scope>NUCLEOTIDE SEQUENCE</scope>
    <source>
        <strain evidence="3">CHK195-4489</strain>
    </source>
</reference>
<dbReference type="SUPFAM" id="SSF63446">
    <property type="entry name" value="Type I dockerin domain"/>
    <property type="match status" value="1"/>
</dbReference>
<feature type="domain" description="Dockerin" evidence="2">
    <location>
        <begin position="37"/>
        <end position="101"/>
    </location>
</feature>
<dbReference type="AlphaFoldDB" id="A0A9D1LAA4"/>
<accession>A0A9D1LAA4</accession>
<dbReference type="EMBL" id="DVMM01000137">
    <property type="protein sequence ID" value="HIU29960.1"/>
    <property type="molecule type" value="Genomic_DNA"/>
</dbReference>
<dbReference type="InterPro" id="IPR002105">
    <property type="entry name" value="Dockerin_1_rpt"/>
</dbReference>
<sequence>MKKFLASVLFLCVTLTSALSFYSEPFGGFAESTDYVPNYLVGDVNGDGVVDGRDSGLLLQYLAEWDVSIEKAAADLNGDNLIDGKDSGLLLQYLAEWDVPFTDRTTVPVIDTSEYRNQVTEYSTSYGGTDALGRTLGLESDVGAPKAEKYVGLFYFLWMGAHGTQLYDNTKIVETYADALRNQGRWGSVGTFHFWGEPLFGYYVSSDEWVIRKHVQMLTDADVDFLVFDTTNSTGTPTTQAVTSNGGGNNTYVANALAVMKILDEYYKAGWDVPKVAFYTNSNSGRAMDVLYDEVYQSHPEYSHLWFNWEGKPMIIGNSAQASSAVRQFFRIKESQWPNDANKKEDGMPWMEFHRSLTEDAIYTYNGKKIINVSVAQHNVTCRMSAAAWYGAGDRTRSYSDGFVKKDEDAVQYGYNFAEQWEFALANDPDLIFITGFNEWIAQRQPANASEPIVFVDNASMEASRDTEPMRGGYGDNYYLQMVEYIRRFKGTQSDVPTDNAATIDINGGFGQWDYIRAYYKDYEGDTADRNQESYGGITYVNTTGRNDITEAKVCSDETYIYFFVKTAQPMTQPTGNAWMNLYISTGNASHANWCGYDFVLNRIAPSDTAVLEQCSAADAFSWSRAADVEYSLSGDMMMVAIPKEALGITGSDFTIQFKWSDNCTSGDVYSFYTDGDAAPIGRMNYVYTAGRG</sequence>
<reference evidence="3" key="1">
    <citation type="submission" date="2020-10" db="EMBL/GenBank/DDBJ databases">
        <authorList>
            <person name="Gilroy R."/>
        </authorList>
    </citation>
    <scope>NUCLEOTIDE SEQUENCE</scope>
    <source>
        <strain evidence="3">CHK195-4489</strain>
    </source>
</reference>
<feature type="chain" id="PRO_5039505662" description="Dockerin domain-containing protein" evidence="1">
    <location>
        <begin position="23"/>
        <end position="693"/>
    </location>
</feature>
<organism evidence="3 4">
    <name type="scientific">Candidatus Egerieisoma faecipullorum</name>
    <dbReference type="NCBI Taxonomy" id="2840963"/>
    <lineage>
        <taxon>Bacteria</taxon>
        <taxon>Bacillati</taxon>
        <taxon>Bacillota</taxon>
        <taxon>Clostridia</taxon>
        <taxon>Eubacteriales</taxon>
        <taxon>Clostridiaceae</taxon>
        <taxon>Clostridiaceae incertae sedis</taxon>
        <taxon>Candidatus Egerieisoma</taxon>
    </lineage>
</organism>
<evidence type="ECO:0000313" key="4">
    <source>
        <dbReference type="Proteomes" id="UP000824089"/>
    </source>
</evidence>
<gene>
    <name evidence="3" type="ORF">IAD50_06665</name>
</gene>
<protein>
    <recommendedName>
        <fullName evidence="2">Dockerin domain-containing protein</fullName>
    </recommendedName>
</protein>
<dbReference type="InterPro" id="IPR036439">
    <property type="entry name" value="Dockerin_dom_sf"/>
</dbReference>
<keyword evidence="1" id="KW-0732">Signal</keyword>
<dbReference type="GO" id="GO:0004553">
    <property type="term" value="F:hydrolase activity, hydrolyzing O-glycosyl compounds"/>
    <property type="evidence" value="ECO:0007669"/>
    <property type="project" value="InterPro"/>
</dbReference>
<dbReference type="Gene3D" id="3.20.20.80">
    <property type="entry name" value="Glycosidases"/>
    <property type="match status" value="1"/>
</dbReference>
<dbReference type="Gene3D" id="1.10.1330.10">
    <property type="entry name" value="Dockerin domain"/>
    <property type="match status" value="1"/>
</dbReference>
<dbReference type="Proteomes" id="UP000824089">
    <property type="component" value="Unassembled WGS sequence"/>
</dbReference>
<evidence type="ECO:0000256" key="1">
    <source>
        <dbReference type="SAM" id="SignalP"/>
    </source>
</evidence>
<dbReference type="Pfam" id="PF00404">
    <property type="entry name" value="Dockerin_1"/>
    <property type="match status" value="1"/>
</dbReference>
<dbReference type="CDD" id="cd14256">
    <property type="entry name" value="Dockerin_I"/>
    <property type="match status" value="1"/>
</dbReference>
<dbReference type="InterPro" id="IPR016134">
    <property type="entry name" value="Dockerin_dom"/>
</dbReference>
<evidence type="ECO:0000313" key="3">
    <source>
        <dbReference type="EMBL" id="HIU29960.1"/>
    </source>
</evidence>
<dbReference type="GO" id="GO:0000272">
    <property type="term" value="P:polysaccharide catabolic process"/>
    <property type="evidence" value="ECO:0007669"/>
    <property type="project" value="InterPro"/>
</dbReference>
<name>A0A9D1LAA4_9CLOT</name>